<evidence type="ECO:0000313" key="2">
    <source>
        <dbReference type="EMBL" id="ABA50914.1"/>
    </source>
</evidence>
<feature type="compositionally biased region" description="Basic and acidic residues" evidence="1">
    <location>
        <begin position="1116"/>
        <end position="1138"/>
    </location>
</feature>
<proteinExistence type="predicted"/>
<name>Q3JNJ8_BURP1</name>
<sequence length="1311" mass="146235">MLVASLPAASPRAAHRATRGGLRSLRREPHRLAHLRDVLARREHARRQRERRRRLALRDPRVHQLGSLFAVPLRADDHGAEEAGRLRLLELAERRVRAADADADHVGRLEAAPFGRAHRAEHRFVVQAVGDPVLELRILRERDVRRVERVLGVGLRLRRGDHVRLRKARGDERVGRARRAVVRGRQLLVRDVDRADFVHVPAAPLDLGRDPAADLLADVVRGNAHVRNRFDRLARAVDEPVIDRHHLQAVRLRLRDDARPELHVRRADDEALRLLRGEIVDRAHHLLAGRRADLHEREALVLRGELGEFPFVLEPRLLGLLDEEADLHGLGRLRGQARRRDRRRCRQRDERSAFHVACLLVVSVSGSVGRFVASTRRVRPSRAAFARARPSGARRARESVVVQHRAAAVDRDAARVDERRFVRREEYRGHRDFVGTPDPLHRLQRERLAARGLRIGLRAPPVMRQLRLDVAGRDRVHAHVARRVFDAERAREAQHAMLRDRVRETARNDLERMRRRDVHDAAAPALDHAGQRRAAAVPDAVEIDREAAPPVFVGERERIAEHVDAGVVHEHVERAECALRARKRRRDRLGLRDVRRHREHPRAGRIARDRVGALFGERRVELRDRDGRAFAHERARDRRADAAPRARHDRDLAREPVHRAAPWRAIRHPLMNACARTAVTALVCPGAYSAEPRPKPLAPAARYGPMFSGVIPPTGTSGTRASITARHAFTAGVPSCSAGNIFSTSAPFASAANASVGVATPGAHPMPSVFARRTTSPSACGITISSPPARTTSSTCPARSTVPAPTIASAGSAVRSAAILSNGSGELSGTSTMRKPASYSAAPCAAASAGVTPRRIAIIGHAPNARISARCGAYGAGKRSASASIDMSSPPATSCRDARLLRRERRVARCADEPRLHRDAPQAALRRALDDARIAATEFGERAAVTVAQRAFADEARRKRRERRMLAAEQRLERIQFVTDQQSGQIVALRVRRELPGEAERARAEQRREQPFVALAPRGPHAARERGPVGRIARLHRAAEDRVPAQRGEQLARHVSPKPFDTPAAHPCPFRMRAGQPDQRARAFGRERGLRRERTDNLRFLAAHHVRQLARLERARHDRERGAARGAKPHEARRERVGGGRHRHVRRLAPALRAADHAGRQRGHVRRAVEPRAARALERGVERLLRRRTRRIGQAHHARGERARVEHRAVGGKQVRAQRRRAPVEPDERGRARLRRHRLILRVACGALQPRSAEIARAPRCTSGTSSFIRSSDMYGIVLATDSAATIAPDASRTGAATQRIDVSFSSRSNV</sequence>
<dbReference type="KEGG" id="bpm:BURPS1710b_3486"/>
<reference evidence="2 3" key="1">
    <citation type="submission" date="2005-09" db="EMBL/GenBank/DDBJ databases">
        <authorList>
            <person name="Woods D.E."/>
            <person name="Nierman W.C."/>
        </authorList>
    </citation>
    <scope>NUCLEOTIDE SEQUENCE [LARGE SCALE GENOMIC DNA]</scope>
    <source>
        <strain evidence="2 3">1710b</strain>
    </source>
</reference>
<dbReference type="EnsemblBacteria" id="ABA50914">
    <property type="protein sequence ID" value="ABA50914"/>
    <property type="gene ID" value="BURPS1710b_3486"/>
</dbReference>
<feature type="compositionally biased region" description="Basic and acidic residues" evidence="1">
    <location>
        <begin position="1198"/>
        <end position="1209"/>
    </location>
</feature>
<evidence type="ECO:0000313" key="3">
    <source>
        <dbReference type="Proteomes" id="UP000002700"/>
    </source>
</evidence>
<organism evidence="2 3">
    <name type="scientific">Burkholderia pseudomallei (strain 1710b)</name>
    <dbReference type="NCBI Taxonomy" id="320372"/>
    <lineage>
        <taxon>Bacteria</taxon>
        <taxon>Pseudomonadati</taxon>
        <taxon>Pseudomonadota</taxon>
        <taxon>Betaproteobacteria</taxon>
        <taxon>Burkholderiales</taxon>
        <taxon>Burkholderiaceae</taxon>
        <taxon>Burkholderia</taxon>
        <taxon>pseudomallei group</taxon>
    </lineage>
</organism>
<accession>Q3JNJ8</accession>
<feature type="region of interest" description="Disordered" evidence="1">
    <location>
        <begin position="1"/>
        <end position="27"/>
    </location>
</feature>
<feature type="region of interest" description="Disordered" evidence="1">
    <location>
        <begin position="780"/>
        <end position="802"/>
    </location>
</feature>
<gene>
    <name evidence="2" type="ordered locus">BURPS1710b_3486</name>
</gene>
<feature type="region of interest" description="Disordered" evidence="1">
    <location>
        <begin position="1116"/>
        <end position="1144"/>
    </location>
</feature>
<evidence type="ECO:0000256" key="1">
    <source>
        <dbReference type="SAM" id="MobiDB-lite"/>
    </source>
</evidence>
<dbReference type="Proteomes" id="UP000002700">
    <property type="component" value="Chromosome I"/>
</dbReference>
<dbReference type="HOGENOM" id="CLU_260660_0_0_4"/>
<feature type="region of interest" description="Disordered" evidence="1">
    <location>
        <begin position="1192"/>
        <end position="1229"/>
    </location>
</feature>
<feature type="compositionally biased region" description="Polar residues" evidence="1">
    <location>
        <begin position="780"/>
        <end position="798"/>
    </location>
</feature>
<protein>
    <submittedName>
        <fullName evidence="2">Uncharacterized protein</fullName>
    </submittedName>
</protein>
<dbReference type="EMBL" id="CP000124">
    <property type="protein sequence ID" value="ABA50914.1"/>
    <property type="molecule type" value="Genomic_DNA"/>
</dbReference>